<dbReference type="AlphaFoldDB" id="A0A9Q1F0U8"/>
<feature type="region of interest" description="Disordered" evidence="1">
    <location>
        <begin position="96"/>
        <end position="120"/>
    </location>
</feature>
<sequence length="152" mass="17368">MWPAGREFETPVLKVSLQSLVMLRIFNATQSQCHYRIPCKQYCLEVQTRCPVCVTRQRRLGLRGVIQLHLYRATRKPFNQCRGRMLRCQMEQLRAQRRRAPATRPPNPPAPRHGPCRPPPGSAAAADSNCVCWFSSFCTLLSLFLRSRTVGG</sequence>
<evidence type="ECO:0000313" key="3">
    <source>
        <dbReference type="Proteomes" id="UP001152622"/>
    </source>
</evidence>
<feature type="compositionally biased region" description="Pro residues" evidence="1">
    <location>
        <begin position="103"/>
        <end position="120"/>
    </location>
</feature>
<comment type="caution">
    <text evidence="2">The sequence shown here is derived from an EMBL/GenBank/DDBJ whole genome shotgun (WGS) entry which is preliminary data.</text>
</comment>
<dbReference type="EMBL" id="JAINUF010000010">
    <property type="protein sequence ID" value="KAJ8348817.1"/>
    <property type="molecule type" value="Genomic_DNA"/>
</dbReference>
<protein>
    <submittedName>
        <fullName evidence="2">Uncharacterized protein</fullName>
    </submittedName>
</protein>
<name>A0A9Q1F0U8_SYNKA</name>
<accession>A0A9Q1F0U8</accession>
<reference evidence="2" key="1">
    <citation type="journal article" date="2023" name="Science">
        <title>Genome structures resolve the early diversification of teleost fishes.</title>
        <authorList>
            <person name="Parey E."/>
            <person name="Louis A."/>
            <person name="Montfort J."/>
            <person name="Bouchez O."/>
            <person name="Roques C."/>
            <person name="Iampietro C."/>
            <person name="Lluch J."/>
            <person name="Castinel A."/>
            <person name="Donnadieu C."/>
            <person name="Desvignes T."/>
            <person name="Floi Bucao C."/>
            <person name="Jouanno E."/>
            <person name="Wen M."/>
            <person name="Mejri S."/>
            <person name="Dirks R."/>
            <person name="Jansen H."/>
            <person name="Henkel C."/>
            <person name="Chen W.J."/>
            <person name="Zahm M."/>
            <person name="Cabau C."/>
            <person name="Klopp C."/>
            <person name="Thompson A.W."/>
            <person name="Robinson-Rechavi M."/>
            <person name="Braasch I."/>
            <person name="Lecointre G."/>
            <person name="Bobe J."/>
            <person name="Postlethwait J.H."/>
            <person name="Berthelot C."/>
            <person name="Roest Crollius H."/>
            <person name="Guiguen Y."/>
        </authorList>
    </citation>
    <scope>NUCLEOTIDE SEQUENCE</scope>
    <source>
        <strain evidence="2">WJC10195</strain>
    </source>
</reference>
<gene>
    <name evidence="2" type="ORF">SKAU_G00274060</name>
</gene>
<dbReference type="Proteomes" id="UP001152622">
    <property type="component" value="Chromosome 10"/>
</dbReference>
<evidence type="ECO:0000256" key="1">
    <source>
        <dbReference type="SAM" id="MobiDB-lite"/>
    </source>
</evidence>
<keyword evidence="3" id="KW-1185">Reference proteome</keyword>
<organism evidence="2 3">
    <name type="scientific">Synaphobranchus kaupii</name>
    <name type="common">Kaup's arrowtooth eel</name>
    <dbReference type="NCBI Taxonomy" id="118154"/>
    <lineage>
        <taxon>Eukaryota</taxon>
        <taxon>Metazoa</taxon>
        <taxon>Chordata</taxon>
        <taxon>Craniata</taxon>
        <taxon>Vertebrata</taxon>
        <taxon>Euteleostomi</taxon>
        <taxon>Actinopterygii</taxon>
        <taxon>Neopterygii</taxon>
        <taxon>Teleostei</taxon>
        <taxon>Anguilliformes</taxon>
        <taxon>Synaphobranchidae</taxon>
        <taxon>Synaphobranchus</taxon>
    </lineage>
</organism>
<evidence type="ECO:0000313" key="2">
    <source>
        <dbReference type="EMBL" id="KAJ8348817.1"/>
    </source>
</evidence>
<proteinExistence type="predicted"/>